<gene>
    <name evidence="1" type="ORF">OXX778_LOCUS23002</name>
</gene>
<dbReference type="EMBL" id="CAJNOC010010851">
    <property type="protein sequence ID" value="CAF1143632.1"/>
    <property type="molecule type" value="Genomic_DNA"/>
</dbReference>
<dbReference type="AlphaFoldDB" id="A0A814S7F5"/>
<dbReference type="Proteomes" id="UP000663879">
    <property type="component" value="Unassembled WGS sequence"/>
</dbReference>
<sequence>MSGIKKNRFLNFFRRLLCLPTTDVLHSKPDPNVYFKNSLEPIYSDDEDQMRKSQDFSTYLDNILENQQKFIDAIKPRASIAEQEDFSIEKNQASNEPDFQTKINNINQ</sequence>
<reference evidence="1" key="1">
    <citation type="submission" date="2021-02" db="EMBL/GenBank/DDBJ databases">
        <authorList>
            <person name="Nowell W R."/>
        </authorList>
    </citation>
    <scope>NUCLEOTIDE SEQUENCE</scope>
    <source>
        <strain evidence="1">Ploen Becks lab</strain>
    </source>
</reference>
<accession>A0A814S7F5</accession>
<organism evidence="1 2">
    <name type="scientific">Brachionus calyciflorus</name>
    <dbReference type="NCBI Taxonomy" id="104777"/>
    <lineage>
        <taxon>Eukaryota</taxon>
        <taxon>Metazoa</taxon>
        <taxon>Spiralia</taxon>
        <taxon>Gnathifera</taxon>
        <taxon>Rotifera</taxon>
        <taxon>Eurotatoria</taxon>
        <taxon>Monogononta</taxon>
        <taxon>Pseudotrocha</taxon>
        <taxon>Ploima</taxon>
        <taxon>Brachionidae</taxon>
        <taxon>Brachionus</taxon>
    </lineage>
</organism>
<evidence type="ECO:0000313" key="2">
    <source>
        <dbReference type="Proteomes" id="UP000663879"/>
    </source>
</evidence>
<comment type="caution">
    <text evidence="1">The sequence shown here is derived from an EMBL/GenBank/DDBJ whole genome shotgun (WGS) entry which is preliminary data.</text>
</comment>
<protein>
    <submittedName>
        <fullName evidence="1">Uncharacterized protein</fullName>
    </submittedName>
</protein>
<proteinExistence type="predicted"/>
<name>A0A814S7F5_9BILA</name>
<keyword evidence="2" id="KW-1185">Reference proteome</keyword>
<evidence type="ECO:0000313" key="1">
    <source>
        <dbReference type="EMBL" id="CAF1143632.1"/>
    </source>
</evidence>